<dbReference type="OrthoDB" id="7560678at2"/>
<name>A0A172TTA0_9BACT</name>
<dbReference type="CDD" id="cd03811">
    <property type="entry name" value="GT4_GT28_WabH-like"/>
    <property type="match status" value="1"/>
</dbReference>
<dbReference type="InterPro" id="IPR001296">
    <property type="entry name" value="Glyco_trans_1"/>
</dbReference>
<evidence type="ECO:0000259" key="2">
    <source>
        <dbReference type="Pfam" id="PF13439"/>
    </source>
</evidence>
<dbReference type="InterPro" id="IPR028098">
    <property type="entry name" value="Glyco_trans_4-like_N"/>
</dbReference>
<gene>
    <name evidence="3" type="ORF">SY85_05395</name>
</gene>
<dbReference type="Pfam" id="PF13439">
    <property type="entry name" value="Glyco_transf_4"/>
    <property type="match status" value="1"/>
</dbReference>
<dbReference type="SUPFAM" id="SSF53756">
    <property type="entry name" value="UDP-Glycosyltransferase/glycogen phosphorylase"/>
    <property type="match status" value="1"/>
</dbReference>
<protein>
    <recommendedName>
        <fullName evidence="5">Glycosyl transferase family 1 domain-containing protein</fullName>
    </recommendedName>
</protein>
<feature type="domain" description="Glycosyl transferase family 1" evidence="1">
    <location>
        <begin position="183"/>
        <end position="329"/>
    </location>
</feature>
<reference evidence="4" key="1">
    <citation type="submission" date="2015-01" db="EMBL/GenBank/DDBJ databases">
        <title>Flavisolibacter sp./LCS9/ whole genome sequencing.</title>
        <authorList>
            <person name="Kim M.K."/>
            <person name="Srinivasan S."/>
            <person name="Lee J.-J."/>
        </authorList>
    </citation>
    <scope>NUCLEOTIDE SEQUENCE [LARGE SCALE GENOMIC DNA]</scope>
    <source>
        <strain evidence="4">LCS9</strain>
    </source>
</reference>
<dbReference type="STRING" id="1492898.SY85_05395"/>
<evidence type="ECO:0000259" key="1">
    <source>
        <dbReference type="Pfam" id="PF00534"/>
    </source>
</evidence>
<sequence length="366" mass="41151">MMVKKVKVLITVDSLNSGGTERQVIELVKGFSKNKDFEVSVLTLTSNGYYDKIVKDYASLYSLTAKPGDWKRVSSFNRLYKLIKGNSFDIIHTMSLEDSLMIYVLSKLLNFKWINGSIRDADARLSRRQLQKRYLLKQSTYVISNSLAGLKVYNIKRRRFTKVIYNGVDPNRFIVKNISEYSKGAKEVRLCSVANLTSYKDYNTIIEAVDSLRELPITLHVFGDGPLRPQLETKVQEKGLQKKITFYGSVSNIEKFLPTMDCGVLMSFKKSGEGLPNAILEFMSSGVPAIASNVGGVSEVIKNNFNGILVEPENASSLSEAIKRIVEDRGYLSFLSGNTLSVIQGKFTLGRMIDDYISYYIEVVHG</sequence>
<evidence type="ECO:0000313" key="3">
    <source>
        <dbReference type="EMBL" id="ANE50013.1"/>
    </source>
</evidence>
<feature type="domain" description="Glycosyltransferase subfamily 4-like N-terminal" evidence="2">
    <location>
        <begin position="18"/>
        <end position="172"/>
    </location>
</feature>
<dbReference type="Pfam" id="PF00534">
    <property type="entry name" value="Glycos_transf_1"/>
    <property type="match status" value="1"/>
</dbReference>
<evidence type="ECO:0000313" key="4">
    <source>
        <dbReference type="Proteomes" id="UP000077177"/>
    </source>
</evidence>
<dbReference type="EMBL" id="CP011390">
    <property type="protein sequence ID" value="ANE50013.1"/>
    <property type="molecule type" value="Genomic_DNA"/>
</dbReference>
<evidence type="ECO:0008006" key="5">
    <source>
        <dbReference type="Google" id="ProtNLM"/>
    </source>
</evidence>
<dbReference type="PANTHER" id="PTHR12526:SF630">
    <property type="entry name" value="GLYCOSYLTRANSFERASE"/>
    <property type="match status" value="1"/>
</dbReference>
<dbReference type="Gene3D" id="3.40.50.2000">
    <property type="entry name" value="Glycogen Phosphorylase B"/>
    <property type="match status" value="2"/>
</dbReference>
<reference evidence="3 4" key="2">
    <citation type="journal article" date="2016" name="Int. J. Syst. Evol. Microbiol.">
        <title>Flavisolibacter tropicus sp. nov., isolated from tropical soil.</title>
        <authorList>
            <person name="Lee J.J."/>
            <person name="Kang M.S."/>
            <person name="Kim G.S."/>
            <person name="Lee C.S."/>
            <person name="Lim S."/>
            <person name="Lee J."/>
            <person name="Roh S.H."/>
            <person name="Kang H."/>
            <person name="Ha J.M."/>
            <person name="Bae S."/>
            <person name="Jung H.Y."/>
            <person name="Kim M.K."/>
        </authorList>
    </citation>
    <scope>NUCLEOTIDE SEQUENCE [LARGE SCALE GENOMIC DNA]</scope>
    <source>
        <strain evidence="3 4">LCS9</strain>
    </source>
</reference>
<accession>A0A172TTA0</accession>
<dbReference type="GO" id="GO:0016757">
    <property type="term" value="F:glycosyltransferase activity"/>
    <property type="evidence" value="ECO:0007669"/>
    <property type="project" value="InterPro"/>
</dbReference>
<keyword evidence="4" id="KW-1185">Reference proteome</keyword>
<dbReference type="AlphaFoldDB" id="A0A172TTA0"/>
<dbReference type="PANTHER" id="PTHR12526">
    <property type="entry name" value="GLYCOSYLTRANSFERASE"/>
    <property type="match status" value="1"/>
</dbReference>
<dbReference type="KEGG" id="fla:SY85_05395"/>
<organism evidence="3 4">
    <name type="scientific">Flavisolibacter tropicus</name>
    <dbReference type="NCBI Taxonomy" id="1492898"/>
    <lineage>
        <taxon>Bacteria</taxon>
        <taxon>Pseudomonadati</taxon>
        <taxon>Bacteroidota</taxon>
        <taxon>Chitinophagia</taxon>
        <taxon>Chitinophagales</taxon>
        <taxon>Chitinophagaceae</taxon>
        <taxon>Flavisolibacter</taxon>
    </lineage>
</organism>
<proteinExistence type="predicted"/>
<dbReference type="Proteomes" id="UP000077177">
    <property type="component" value="Chromosome"/>
</dbReference>
<dbReference type="RefSeq" id="WP_066402209.1">
    <property type="nucleotide sequence ID" value="NZ_CP011390.1"/>
</dbReference>